<proteinExistence type="predicted"/>
<dbReference type="AlphaFoldDB" id="A0A382D1B5"/>
<dbReference type="EMBL" id="UINC01037165">
    <property type="protein sequence ID" value="SVB32248.1"/>
    <property type="molecule type" value="Genomic_DNA"/>
</dbReference>
<feature type="non-terminal residue" evidence="1">
    <location>
        <position position="1"/>
    </location>
</feature>
<reference evidence="1" key="1">
    <citation type="submission" date="2018-05" db="EMBL/GenBank/DDBJ databases">
        <authorList>
            <person name="Lanie J.A."/>
            <person name="Ng W.-L."/>
            <person name="Kazmierczak K.M."/>
            <person name="Andrzejewski T.M."/>
            <person name="Davidsen T.M."/>
            <person name="Wayne K.J."/>
            <person name="Tettelin H."/>
            <person name="Glass J.I."/>
            <person name="Rusch D."/>
            <person name="Podicherti R."/>
            <person name="Tsui H.-C.T."/>
            <person name="Winkler M.E."/>
        </authorList>
    </citation>
    <scope>NUCLEOTIDE SEQUENCE</scope>
</reference>
<organism evidence="1">
    <name type="scientific">marine metagenome</name>
    <dbReference type="NCBI Taxonomy" id="408172"/>
    <lineage>
        <taxon>unclassified sequences</taxon>
        <taxon>metagenomes</taxon>
        <taxon>ecological metagenomes</taxon>
    </lineage>
</organism>
<evidence type="ECO:0000313" key="1">
    <source>
        <dbReference type="EMBL" id="SVB32248.1"/>
    </source>
</evidence>
<protein>
    <submittedName>
        <fullName evidence="1">Uncharacterized protein</fullName>
    </submittedName>
</protein>
<name>A0A382D1B5_9ZZZZ</name>
<accession>A0A382D1B5</accession>
<sequence length="453" mass="51900">QSFNIAKSVSRFSLGLSKLDETGKLIDQFVERIQEHSSGGFCDNNPEGFGGVYDIYGALSFIFIRQSLQLHANVHLKDRKLPKLRTFAEKYLRMIPDMCRQDGLGWSYGRSVGAYGQFHCISLILQAMRDHWVPEEKTPLYLDTLRRLFQYFFVTYLDQENGLLMIRDNERNTVENHTTRMANFDAARYLCQWSRLARVIGGSLRVPTPNRSKTGGRFVIFDKSHKKEHGLFLFRDENAGIRFQLPLVGPGDEVSSDSLAFPHCQGIFDWPVNKYLPVLLPELTFDDQVVIPSYYGKNCVTGIGQRNSFYLRFEQPDLVRTDGTFAYGLGSCQAQWTFGQGKVTSEFTFRVKNQVTMDSMRYAIVIGSPHSTCRLGTTLRQGTEGLRPTVVKDDFMAAWGDFETVTDESEYRGYAGNVHYVQFLRREHPLIMRPGVQYKFQISFEPDIAFADE</sequence>
<gene>
    <name evidence="1" type="ORF">METZ01_LOCUS185102</name>
</gene>